<name>A0A7V8K6V2_9GAMM</name>
<proteinExistence type="predicted"/>
<gene>
    <name evidence="3" type="ORF">B1992_08825</name>
</gene>
<organism evidence="3 4">
    <name type="scientific">Pseudoxanthomonas broegbernensis</name>
    <dbReference type="NCBI Taxonomy" id="83619"/>
    <lineage>
        <taxon>Bacteria</taxon>
        <taxon>Pseudomonadati</taxon>
        <taxon>Pseudomonadota</taxon>
        <taxon>Gammaproteobacteria</taxon>
        <taxon>Lysobacterales</taxon>
        <taxon>Lysobacteraceae</taxon>
        <taxon>Pseudoxanthomonas</taxon>
    </lineage>
</organism>
<dbReference type="Proteomes" id="UP000462066">
    <property type="component" value="Unassembled WGS sequence"/>
</dbReference>
<evidence type="ECO:0000256" key="2">
    <source>
        <dbReference type="SAM" id="SignalP"/>
    </source>
</evidence>
<dbReference type="EMBL" id="MWIP01000007">
    <property type="protein sequence ID" value="KAF1686316.1"/>
    <property type="molecule type" value="Genomic_DNA"/>
</dbReference>
<evidence type="ECO:0000313" key="4">
    <source>
        <dbReference type="Proteomes" id="UP000462066"/>
    </source>
</evidence>
<reference evidence="3 4" key="1">
    <citation type="submission" date="2017-10" db="EMBL/GenBank/DDBJ databases">
        <title>Whole genome sequencing of Pseudoxanthomonas broegbernensis DSM 12573(T).</title>
        <authorList>
            <person name="Kumar S."/>
            <person name="Bansal K."/>
            <person name="Kaur A."/>
            <person name="Patil P."/>
            <person name="Sharma S."/>
            <person name="Patil P.B."/>
        </authorList>
    </citation>
    <scope>NUCLEOTIDE SEQUENCE [LARGE SCALE GENOMIC DNA]</scope>
    <source>
        <strain evidence="3 4">DSM 12573</strain>
    </source>
</reference>
<keyword evidence="2" id="KW-0732">Signal</keyword>
<feature type="signal peptide" evidence="2">
    <location>
        <begin position="1"/>
        <end position="15"/>
    </location>
</feature>
<dbReference type="AlphaFoldDB" id="A0A7V8K6V2"/>
<evidence type="ECO:0000313" key="3">
    <source>
        <dbReference type="EMBL" id="KAF1686316.1"/>
    </source>
</evidence>
<feature type="chain" id="PRO_5031377048" evidence="2">
    <location>
        <begin position="16"/>
        <end position="274"/>
    </location>
</feature>
<keyword evidence="4" id="KW-1185">Reference proteome</keyword>
<feature type="region of interest" description="Disordered" evidence="1">
    <location>
        <begin position="219"/>
        <end position="247"/>
    </location>
</feature>
<evidence type="ECO:0000256" key="1">
    <source>
        <dbReference type="SAM" id="MobiDB-lite"/>
    </source>
</evidence>
<protein>
    <submittedName>
        <fullName evidence="3">Uncharacterized protein</fullName>
    </submittedName>
</protein>
<sequence length="274" mass="30277">MLALAVLAGSATAHAQQATDSLEKLAIRSMNICLSSAAGGDLHRLASAQGYDFYTHTYSRRIGDRWTFFRAFPVQTGQQGQPGYSCRMTVMRPRPLASDPVRFSQPGPVFGDVEHVMERLTSGPVAFGNPFGVFYLRQNHPDRPGHRRTQLQRLTGDTIEIIYLEESHFAFEMFYVRGPRGKVGRQEMIDAATDPGINAAIHEQITWEARNDHCARQRGGCPPAQPLPRERQTAQASPSGGVFLRNSGPGARALSSLEQDYYANKGYVIVPGTR</sequence>
<accession>A0A7V8K6V2</accession>
<comment type="caution">
    <text evidence="3">The sequence shown here is derived from an EMBL/GenBank/DDBJ whole genome shotgun (WGS) entry which is preliminary data.</text>
</comment>